<dbReference type="InterPro" id="IPR018060">
    <property type="entry name" value="HTH_AraC"/>
</dbReference>
<dbReference type="SUPFAM" id="SSF46689">
    <property type="entry name" value="Homeodomain-like"/>
    <property type="match status" value="1"/>
</dbReference>
<name>I7CI32_PSEPT</name>
<dbReference type="CDD" id="cd06999">
    <property type="entry name" value="cupin_HpaA-like_N"/>
    <property type="match status" value="1"/>
</dbReference>
<feature type="region of interest" description="Disordered" evidence="4">
    <location>
        <begin position="1"/>
        <end position="22"/>
    </location>
</feature>
<dbReference type="PRINTS" id="PR00032">
    <property type="entry name" value="HTHARAC"/>
</dbReference>
<accession>I7CI32</accession>
<dbReference type="SUPFAM" id="SSF51182">
    <property type="entry name" value="RmlC-like cupins"/>
    <property type="match status" value="1"/>
</dbReference>
<dbReference type="PROSITE" id="PS01124">
    <property type="entry name" value="HTH_ARAC_FAMILY_2"/>
    <property type="match status" value="1"/>
</dbReference>
<evidence type="ECO:0000313" key="6">
    <source>
        <dbReference type="EMBL" id="AFO51499.1"/>
    </source>
</evidence>
<dbReference type="AlphaFoldDB" id="I7CI32"/>
<dbReference type="Proteomes" id="UP000006503">
    <property type="component" value="Chromosome"/>
</dbReference>
<dbReference type="Pfam" id="PF07883">
    <property type="entry name" value="Cupin_2"/>
    <property type="match status" value="1"/>
</dbReference>
<dbReference type="SMART" id="SM00342">
    <property type="entry name" value="HTH_ARAC"/>
    <property type="match status" value="1"/>
</dbReference>
<keyword evidence="3" id="KW-0804">Transcription</keyword>
<dbReference type="EMBL" id="CP003734">
    <property type="protein sequence ID" value="AFO51499.1"/>
    <property type="molecule type" value="Genomic_DNA"/>
</dbReference>
<dbReference type="InterPro" id="IPR020449">
    <property type="entry name" value="Tscrpt_reg_AraC-type_HTH"/>
</dbReference>
<proteinExistence type="predicted"/>
<protein>
    <submittedName>
        <fullName evidence="6">Helix-turn-helix domain-containing protein</fullName>
    </submittedName>
</protein>
<dbReference type="PATRIC" id="fig|1196325.3.peg.5640"/>
<dbReference type="PANTHER" id="PTHR43280">
    <property type="entry name" value="ARAC-FAMILY TRANSCRIPTIONAL REGULATOR"/>
    <property type="match status" value="1"/>
</dbReference>
<evidence type="ECO:0000256" key="4">
    <source>
        <dbReference type="SAM" id="MobiDB-lite"/>
    </source>
</evidence>
<feature type="domain" description="HTH araC/xylS-type" evidence="5">
    <location>
        <begin position="243"/>
        <end position="341"/>
    </location>
</feature>
<evidence type="ECO:0000256" key="1">
    <source>
        <dbReference type="ARBA" id="ARBA00023015"/>
    </source>
</evidence>
<dbReference type="GO" id="GO:0043565">
    <property type="term" value="F:sequence-specific DNA binding"/>
    <property type="evidence" value="ECO:0007669"/>
    <property type="project" value="InterPro"/>
</dbReference>
<dbReference type="Gene3D" id="2.60.120.10">
    <property type="entry name" value="Jelly Rolls"/>
    <property type="match status" value="1"/>
</dbReference>
<keyword evidence="1" id="KW-0805">Transcription regulation</keyword>
<dbReference type="InterPro" id="IPR014710">
    <property type="entry name" value="RmlC-like_jellyroll"/>
</dbReference>
<dbReference type="PANTHER" id="PTHR43280:SF32">
    <property type="entry name" value="TRANSCRIPTIONAL REGULATORY PROTEIN"/>
    <property type="match status" value="1"/>
</dbReference>
<organism evidence="6 7">
    <name type="scientific">Pseudomonas putida (strain DOT-T1E)</name>
    <dbReference type="NCBI Taxonomy" id="1196325"/>
    <lineage>
        <taxon>Bacteria</taxon>
        <taxon>Pseudomonadati</taxon>
        <taxon>Pseudomonadota</taxon>
        <taxon>Gammaproteobacteria</taxon>
        <taxon>Pseudomonadales</taxon>
        <taxon>Pseudomonadaceae</taxon>
        <taxon>Pseudomonas</taxon>
    </lineage>
</organism>
<dbReference type="InterPro" id="IPR009057">
    <property type="entry name" value="Homeodomain-like_sf"/>
</dbReference>
<dbReference type="InterPro" id="IPR047264">
    <property type="entry name" value="Cupin_HpaA-like_N"/>
</dbReference>
<gene>
    <name evidence="6" type="ordered locus">T1E_5678</name>
</gene>
<dbReference type="KEGG" id="ppx:T1E_5678"/>
<sequence length="342" mass="38478">MFWATGYGRQAHRQNGQNLQPAPHSRQFAHCALKPAGSYGTVAGTEQNNYNTMNKIPNYALYGETAQPVWHEALHVEQISQRSGAHNWEIAAHRHEGLLQLLYLQSGGGEVLFDSDRFQVHAPCVVYVPAQVVHGFHWASQVEGQVITAAQHPLDSIAQVLAPNVRVQLRKPQVIALPHWAADEDPLLPLFRALREEYHNRAREHVASSMALLLALMIHVLRHEPYMPAGEQRPVSRRSQQLTAFRELVDMHYRAHWPLAEYAAELGMTLVTLGRLCQEHLGMTPMNVIHARLVLEAKRMLGHSSLSVKEIAHELGFADVGYFSRFFRKQAGVSPSGFRDGQ</sequence>
<dbReference type="HOGENOM" id="CLU_000445_88_2_6"/>
<dbReference type="Gene3D" id="1.10.10.60">
    <property type="entry name" value="Homeodomain-like"/>
    <property type="match status" value="1"/>
</dbReference>
<evidence type="ECO:0000259" key="5">
    <source>
        <dbReference type="PROSITE" id="PS01124"/>
    </source>
</evidence>
<evidence type="ECO:0000256" key="3">
    <source>
        <dbReference type="ARBA" id="ARBA00023163"/>
    </source>
</evidence>
<dbReference type="InterPro" id="IPR013096">
    <property type="entry name" value="Cupin_2"/>
</dbReference>
<reference evidence="7" key="1">
    <citation type="journal article" date="2013" name="Microb. Biotechnol.">
        <title>Metabolic potential of the organic-solvent tolerant Pseudomonas putida DOT-T1E deduced from its annotated genome.</title>
        <authorList>
            <person name="Udaondo Z."/>
            <person name="Molina L."/>
            <person name="Daniels C."/>
            <person name="Gomez M.J."/>
            <person name="Molina-Henares M.A."/>
            <person name="Matilla M.A."/>
            <person name="Roca A."/>
            <person name="Fernandez M."/>
            <person name="Duque E."/>
            <person name="Segura A."/>
            <person name="Ramos J.L."/>
        </authorList>
    </citation>
    <scope>NUCLEOTIDE SEQUENCE [LARGE SCALE GENOMIC DNA]</scope>
    <source>
        <strain evidence="7">DOT-T1E</strain>
    </source>
</reference>
<keyword evidence="2" id="KW-0238">DNA-binding</keyword>
<evidence type="ECO:0000313" key="7">
    <source>
        <dbReference type="Proteomes" id="UP000006503"/>
    </source>
</evidence>
<dbReference type="InterPro" id="IPR011051">
    <property type="entry name" value="RmlC_Cupin_sf"/>
</dbReference>
<dbReference type="Pfam" id="PF12833">
    <property type="entry name" value="HTH_18"/>
    <property type="match status" value="1"/>
</dbReference>
<dbReference type="GO" id="GO:0003700">
    <property type="term" value="F:DNA-binding transcription factor activity"/>
    <property type="evidence" value="ECO:0007669"/>
    <property type="project" value="InterPro"/>
</dbReference>
<evidence type="ECO:0000256" key="2">
    <source>
        <dbReference type="ARBA" id="ARBA00023125"/>
    </source>
</evidence>